<dbReference type="Proteomes" id="UP000032740">
    <property type="component" value="Chromosome"/>
</dbReference>
<dbReference type="STRING" id="1318466.BN85411310"/>
<keyword evidence="2" id="KW-1185">Reference proteome</keyword>
<proteinExistence type="predicted"/>
<evidence type="ECO:0000313" key="2">
    <source>
        <dbReference type="Proteomes" id="UP000032740"/>
    </source>
</evidence>
<reference evidence="1 2" key="1">
    <citation type="journal article" date="2013" name="J. Mol. Microbiol. Biotechnol.">
        <title>Analysis of the Complete Genomes of Acholeplasma brassicae , A. palmae and A. laidlawii and Their Comparison to the Obligate Parasites from ' Candidatus Phytoplasma'.</title>
        <authorList>
            <person name="Kube M."/>
            <person name="Siewert C."/>
            <person name="Migdoll A.M."/>
            <person name="Duduk B."/>
            <person name="Holz S."/>
            <person name="Rabus R."/>
            <person name="Seemuller E."/>
            <person name="Mitrovic J."/>
            <person name="Muller I."/>
            <person name="Buttner C."/>
            <person name="Reinhardt R."/>
        </authorList>
    </citation>
    <scope>NUCLEOTIDE SEQUENCE [LARGE SCALE GENOMIC DNA]</scope>
    <source>
        <strain evidence="1 2">J233</strain>
    </source>
</reference>
<dbReference type="AlphaFoldDB" id="U4KLI8"/>
<sequence>MKPNLEENIIKKFRDLVNSSKIFYKSDKHENNWNMICAFMDRIDDSIKVLNTREYLTDGIGDPVDVISFIVQVDIVVESISKLFKKLGIDNPLKDDFSIFNNVGDGRGSDDKFFKHIRALSFAHSISTDHASPYIEKQETQYSPFILNGSGIDQDKVIIMVYSTINEKDNISLRIPKKQFIKYVESRYNLISCLIQYIEEEIRLHKEERISDVIDISKDPIETLNNIKNAAIKRYDEALIDHIDEVIYTLEYKSGIVKNQEAVNQLKLYIIPYINEFVSLYQKMDDTAYEHSFYSVLDFNWITENSMSSYILSKIGSYLNEEMYGPNIYNFDINGPYDPKTPSNVEWGFQQLDKFKLLLADKYVDIDYKMPFKEIQLLVTTALFIDNLAKGKLKSQ</sequence>
<accession>U4KLI8</accession>
<organism evidence="1 2">
    <name type="scientific">Alteracholeplasma palmae (strain ATCC 49389 / J233)</name>
    <name type="common">Acholeplasma palmae</name>
    <dbReference type="NCBI Taxonomy" id="1318466"/>
    <lineage>
        <taxon>Bacteria</taxon>
        <taxon>Bacillati</taxon>
        <taxon>Mycoplasmatota</taxon>
        <taxon>Mollicutes</taxon>
        <taxon>Acholeplasmatales</taxon>
        <taxon>Acholeplasmataceae</taxon>
        <taxon>Acholeplasma</taxon>
    </lineage>
</organism>
<protein>
    <submittedName>
        <fullName evidence="1">Uncharacterized protein</fullName>
    </submittedName>
</protein>
<dbReference type="EMBL" id="FO681347">
    <property type="protein sequence ID" value="CCV64708.1"/>
    <property type="molecule type" value="Genomic_DNA"/>
</dbReference>
<dbReference type="HOGENOM" id="CLU_631138_0_0_14"/>
<evidence type="ECO:0000313" key="1">
    <source>
        <dbReference type="EMBL" id="CCV64708.1"/>
    </source>
</evidence>
<dbReference type="KEGG" id="apal:BN85411310"/>
<dbReference type="RefSeq" id="WP_030003592.1">
    <property type="nucleotide sequence ID" value="NC_022538.1"/>
</dbReference>
<gene>
    <name evidence="1" type="ORF">BN85411310</name>
</gene>
<name>U4KLI8_ALTPJ</name>
<dbReference type="OrthoDB" id="6402419at2"/>